<accession>A0AAC9QX67</accession>
<name>A0AAC9QX67_EUBLI</name>
<dbReference type="EMBL" id="CP019962">
    <property type="protein sequence ID" value="ARD67430.1"/>
    <property type="molecule type" value="Genomic_DNA"/>
</dbReference>
<evidence type="ECO:0000313" key="2">
    <source>
        <dbReference type="Proteomes" id="UP000192391"/>
    </source>
</evidence>
<dbReference type="Proteomes" id="UP000192391">
    <property type="component" value="Chromosome"/>
</dbReference>
<dbReference type="AlphaFoldDB" id="A0AAC9QX67"/>
<proteinExistence type="predicted"/>
<reference evidence="2" key="1">
    <citation type="journal article" date="2017" name="Sci. Rep.">
        <title>Determination of the Genome and Primary Transcriptome of Syngas Fermenting Eubacterium limosum ATCC 8486.</title>
        <authorList>
            <person name="Song Y."/>
            <person name="Shin J."/>
            <person name="Jeong Y."/>
            <person name="Jin S."/>
            <person name="Lee J.K."/>
            <person name="Kim D.R."/>
            <person name="Kim S.C."/>
            <person name="Cho S."/>
            <person name="Cho B.K."/>
        </authorList>
    </citation>
    <scope>NUCLEOTIDE SEQUENCE [LARGE SCALE GENOMIC DNA]</scope>
    <source>
        <strain evidence="2">ATCC 8486</strain>
    </source>
</reference>
<protein>
    <submittedName>
        <fullName evidence="1">Uncharacterized protein</fullName>
    </submittedName>
</protein>
<gene>
    <name evidence="1" type="ORF">B2M23_18655</name>
</gene>
<dbReference type="KEGG" id="elim:B2M23_18655"/>
<sequence length="72" mass="8352">MMGAPLVLFWVIFVKICGRFRVFFEFFNLMDSGWAGFSNVFGLGLAKNKNRQAKGILLCFRLPVDWYVSRKP</sequence>
<evidence type="ECO:0000313" key="1">
    <source>
        <dbReference type="EMBL" id="ARD67430.1"/>
    </source>
</evidence>
<organism evidence="1 2">
    <name type="scientific">Eubacterium limosum</name>
    <dbReference type="NCBI Taxonomy" id="1736"/>
    <lineage>
        <taxon>Bacteria</taxon>
        <taxon>Bacillati</taxon>
        <taxon>Bacillota</taxon>
        <taxon>Clostridia</taxon>
        <taxon>Eubacteriales</taxon>
        <taxon>Eubacteriaceae</taxon>
        <taxon>Eubacterium</taxon>
    </lineage>
</organism>